<feature type="compositionally biased region" description="Polar residues" evidence="1">
    <location>
        <begin position="960"/>
        <end position="1006"/>
    </location>
</feature>
<dbReference type="Proteomes" id="UP000054166">
    <property type="component" value="Unassembled WGS sequence"/>
</dbReference>
<evidence type="ECO:0000256" key="1">
    <source>
        <dbReference type="SAM" id="MobiDB-lite"/>
    </source>
</evidence>
<feature type="compositionally biased region" description="Polar residues" evidence="1">
    <location>
        <begin position="321"/>
        <end position="334"/>
    </location>
</feature>
<feature type="compositionally biased region" description="Basic and acidic residues" evidence="1">
    <location>
        <begin position="555"/>
        <end position="569"/>
    </location>
</feature>
<feature type="compositionally biased region" description="Polar residues" evidence="1">
    <location>
        <begin position="291"/>
        <end position="306"/>
    </location>
</feature>
<protein>
    <submittedName>
        <fullName evidence="2">Uncharacterized protein</fullName>
    </submittedName>
</protein>
<feature type="compositionally biased region" description="Polar residues" evidence="1">
    <location>
        <begin position="891"/>
        <end position="909"/>
    </location>
</feature>
<feature type="region of interest" description="Disordered" evidence="1">
    <location>
        <begin position="419"/>
        <end position="466"/>
    </location>
</feature>
<feature type="compositionally biased region" description="Basic and acidic residues" evidence="1">
    <location>
        <begin position="105"/>
        <end position="115"/>
    </location>
</feature>
<reference evidence="2 3" key="1">
    <citation type="submission" date="2014-04" db="EMBL/GenBank/DDBJ databases">
        <authorList>
            <consortium name="DOE Joint Genome Institute"/>
            <person name="Kuo A."/>
            <person name="Tarkka M."/>
            <person name="Buscot F."/>
            <person name="Kohler A."/>
            <person name="Nagy L.G."/>
            <person name="Floudas D."/>
            <person name="Copeland A."/>
            <person name="Barry K.W."/>
            <person name="Cichocki N."/>
            <person name="Veneault-Fourrey C."/>
            <person name="LaButti K."/>
            <person name="Lindquist E.A."/>
            <person name="Lipzen A."/>
            <person name="Lundell T."/>
            <person name="Morin E."/>
            <person name="Murat C."/>
            <person name="Sun H."/>
            <person name="Tunlid A."/>
            <person name="Henrissat B."/>
            <person name="Grigoriev I.V."/>
            <person name="Hibbett D.S."/>
            <person name="Martin F."/>
            <person name="Nordberg H.P."/>
            <person name="Cantor M.N."/>
            <person name="Hua S.X."/>
        </authorList>
    </citation>
    <scope>NUCLEOTIDE SEQUENCE [LARGE SCALE GENOMIC DNA]</scope>
    <source>
        <strain evidence="2 3">F 1598</strain>
    </source>
</reference>
<feature type="compositionally biased region" description="Basic residues" evidence="1">
    <location>
        <begin position="514"/>
        <end position="524"/>
    </location>
</feature>
<dbReference type="EMBL" id="KN832977">
    <property type="protein sequence ID" value="KIM88480.1"/>
    <property type="molecule type" value="Genomic_DNA"/>
</dbReference>
<feature type="compositionally biased region" description="Low complexity" evidence="1">
    <location>
        <begin position="923"/>
        <end position="940"/>
    </location>
</feature>
<feature type="compositionally biased region" description="Low complexity" evidence="1">
    <location>
        <begin position="725"/>
        <end position="747"/>
    </location>
</feature>
<gene>
    <name evidence="2" type="ORF">PILCRDRAFT_3458</name>
</gene>
<feature type="compositionally biased region" description="Basic residues" evidence="1">
    <location>
        <begin position="195"/>
        <end position="204"/>
    </location>
</feature>
<keyword evidence="3" id="KW-1185">Reference proteome</keyword>
<feature type="compositionally biased region" description="Low complexity" evidence="1">
    <location>
        <begin position="253"/>
        <end position="265"/>
    </location>
</feature>
<feature type="compositionally biased region" description="Polar residues" evidence="1">
    <location>
        <begin position="212"/>
        <end position="221"/>
    </location>
</feature>
<feature type="compositionally biased region" description="Low complexity" evidence="1">
    <location>
        <begin position="69"/>
        <end position="90"/>
    </location>
</feature>
<dbReference type="AlphaFoldDB" id="A0A0C3FVI1"/>
<reference evidence="3" key="2">
    <citation type="submission" date="2015-01" db="EMBL/GenBank/DDBJ databases">
        <title>Evolutionary Origins and Diversification of the Mycorrhizal Mutualists.</title>
        <authorList>
            <consortium name="DOE Joint Genome Institute"/>
            <consortium name="Mycorrhizal Genomics Consortium"/>
            <person name="Kohler A."/>
            <person name="Kuo A."/>
            <person name="Nagy L.G."/>
            <person name="Floudas D."/>
            <person name="Copeland A."/>
            <person name="Barry K.W."/>
            <person name="Cichocki N."/>
            <person name="Veneault-Fourrey C."/>
            <person name="LaButti K."/>
            <person name="Lindquist E.A."/>
            <person name="Lipzen A."/>
            <person name="Lundell T."/>
            <person name="Morin E."/>
            <person name="Murat C."/>
            <person name="Riley R."/>
            <person name="Ohm R."/>
            <person name="Sun H."/>
            <person name="Tunlid A."/>
            <person name="Henrissat B."/>
            <person name="Grigoriev I.V."/>
            <person name="Hibbett D.S."/>
            <person name="Martin F."/>
        </authorList>
    </citation>
    <scope>NUCLEOTIDE SEQUENCE [LARGE SCALE GENOMIC DNA]</scope>
    <source>
        <strain evidence="3">F 1598</strain>
    </source>
</reference>
<feature type="compositionally biased region" description="Polar residues" evidence="1">
    <location>
        <begin position="165"/>
        <end position="177"/>
    </location>
</feature>
<evidence type="ECO:0000313" key="3">
    <source>
        <dbReference type="Proteomes" id="UP000054166"/>
    </source>
</evidence>
<feature type="compositionally biased region" description="Basic and acidic residues" evidence="1">
    <location>
        <begin position="620"/>
        <end position="640"/>
    </location>
</feature>
<proteinExistence type="predicted"/>
<feature type="compositionally biased region" description="Polar residues" evidence="1">
    <location>
        <begin position="851"/>
        <end position="882"/>
    </location>
</feature>
<evidence type="ECO:0000313" key="2">
    <source>
        <dbReference type="EMBL" id="KIM88480.1"/>
    </source>
</evidence>
<feature type="compositionally biased region" description="Polar residues" evidence="1">
    <location>
        <begin position="1"/>
        <end position="12"/>
    </location>
</feature>
<name>A0A0C3FVI1_PILCF</name>
<feature type="region of interest" description="Disordered" evidence="1">
    <location>
        <begin position="1"/>
        <end position="237"/>
    </location>
</feature>
<sequence length="1076" mass="115260">MPSKAGSDSNQPHRYLDEDLKIYQQHDAHAQQQQQPRHQSAYEQPVRSTPPRRPAGPRSAGRSSRRPSDSPSILSDQSSSHSHLSNPTQSAPGVALSDPIQPALHPRDRLQEPSRKPSKSFSLRSEPSSVASPSVSSSLPPRSSTMPTPSRDIDPIPIPRVSRSTSKSEPVSHGSSPHRSDHRAHTPVQTSSTYHHQHHHHHMPSIHPHTSRSNSAPQSPSYLAHRPHTSSGYVSEGGTSVASVVDMKRLLSKPALPSSPSLPSHSDSEALSSSGSRAHIRTGKKPDLEGSASSSKHTLDESTSSGRLIKKEDKPLLLVDTSASTSTLRQSTSPPEDPPSIYPRPGSLSSSTRESKPHTTLKRRPSGPRSAPLLPFSTSEADCDNSAKPHLTTDSPLTKRAGLPEMEVAMSSPLTPAGAVAEAYKQQAQKRRSIGSSGGDNTPKVSPAPFSDVLGTEASEDAVEASPMPYYTVFGSISGRLVAVGGPEDILLDGYHVHSRHQSPRPETGTGRNLTRKVSARWKKATGGGIKGERSPPDTSPSSSSTDVDGQASAQERRSLSLPARDRSKQGWSHGVHSPDVASTSGSISGMQSALTAKAWGPGAAEEDARAKPSKLVKARSGDRERDSPKEKENEEEGGRIWKLMKRISTGGLRDRYSQAADKVPPPVPALPKDFAHQHVRQSVDDDSSGVLPPLMNSRASMPATGSGFHRSGSPRTSSSHPLKVGPSSSGPRPSTTTRSSSSPVSSDFASSQFFHPTHSAGSSSSSYGDEVPHPVPSPMIAQHIIPPSELYRMNMDHENEINYPKSSPNSRPRTHRSTSVPICDSLPPPDNSPEEIRGTLPFPPRRPAANGNTSQRHSKTSPSKADTISSFKRQTSSSPRASGQHDSDINLPSSTRFVPQSDSDNVGTPSRLSSKRPRRPRLGSMSLSQSSISPPMISLSDEKEDNSRLAEDPHRKSSGGFSNASTVRQRSSPFNTSITPHAPTQSQSDSAIRTNTRSPPSSARSPLTFRELGSSPSARAPLTAQEKADIWDDLLERSDRAGGTIHLGGQVLMSDQMRLAGGSRLSNYTETTDIP</sequence>
<dbReference type="HOGENOM" id="CLU_317349_0_0_1"/>
<dbReference type="OrthoDB" id="3364707at2759"/>
<accession>A0A0C3FVI1</accession>
<feature type="compositionally biased region" description="Polar residues" evidence="1">
    <location>
        <begin position="581"/>
        <end position="595"/>
    </location>
</feature>
<organism evidence="2 3">
    <name type="scientific">Piloderma croceum (strain F 1598)</name>
    <dbReference type="NCBI Taxonomy" id="765440"/>
    <lineage>
        <taxon>Eukaryota</taxon>
        <taxon>Fungi</taxon>
        <taxon>Dikarya</taxon>
        <taxon>Basidiomycota</taxon>
        <taxon>Agaricomycotina</taxon>
        <taxon>Agaricomycetes</taxon>
        <taxon>Agaricomycetidae</taxon>
        <taxon>Atheliales</taxon>
        <taxon>Atheliaceae</taxon>
        <taxon>Piloderma</taxon>
    </lineage>
</organism>
<feature type="compositionally biased region" description="Basic and acidic residues" evidence="1">
    <location>
        <begin position="14"/>
        <end position="29"/>
    </location>
</feature>
<feature type="compositionally biased region" description="Low complexity" evidence="1">
    <location>
        <begin position="30"/>
        <end position="41"/>
    </location>
</feature>
<feature type="region of interest" description="Disordered" evidence="1">
    <location>
        <begin position="253"/>
        <end position="406"/>
    </location>
</feature>
<feature type="compositionally biased region" description="Low complexity" evidence="1">
    <location>
        <begin position="122"/>
        <end position="150"/>
    </location>
</feature>
<feature type="region of interest" description="Disordered" evidence="1">
    <location>
        <begin position="498"/>
        <end position="1020"/>
    </location>
</feature>
<dbReference type="InParanoid" id="A0A0C3FVI1"/>
<feature type="compositionally biased region" description="Basic and acidic residues" evidence="1">
    <location>
        <begin position="946"/>
        <end position="956"/>
    </location>
</feature>